<keyword evidence="1 3" id="KW-0210">Decarboxylase</keyword>
<keyword evidence="3 4" id="KW-0436">Ligase</keyword>
<dbReference type="EMBL" id="AJTX02000004">
    <property type="protein sequence ID" value="KKI99792.1"/>
    <property type="molecule type" value="Genomic_DNA"/>
</dbReference>
<comment type="cofactor">
    <cofactor evidence="3">
        <name>Mg(2+)</name>
        <dbReference type="ChEBI" id="CHEBI:18420"/>
    </cofactor>
</comment>
<keyword evidence="3" id="KW-0511">Multifunctional enzyme</keyword>
<comment type="function">
    <text evidence="4">Catalyzes two steps in the biosynthesis of coenzyme A. In the first step cysteine is conjugated to 4'-phosphopantothenate to form 4-phosphopantothenoylcysteine, in the latter compound is decarboxylated to form 4'-phosphopantotheine.</text>
</comment>
<comment type="pathway">
    <text evidence="3 4">Cofactor biosynthesis; coenzyme A biosynthesis; CoA from (R)-pantothenate: step 3/5.</text>
</comment>
<comment type="similarity">
    <text evidence="3 4">In the C-terminal section; belongs to the PPC synthetase family.</text>
</comment>
<sequence length="418" mass="44926">MTSATPLPTLWGDRRIVLGITGGIAAYKLCTVASALAKDQAQVRALLTQTAQQFITPLSFSTLCRHRAYTDADLWADHSPRPLHIELGEWAEVMVIAPLTAQTLAKLALGLADNLLTNTVLASHCPILLAPAMNTDMWEQPIVQHHWQTLLAQPRYHGMAPGSGILACDRQGAGRMVEPATILAHLQSLLHSGGQQDWQHQRVLVTAGGTQEYWDPVRFLGNPATGRMGVALAQAAAHRGAKVTLIQGTGLENEELEAAIAGTSIVCHRVTQAAQMQQQLEALFPQQDWLVMAAAVADLRPTAYSAVKVAKADLATTLPLEPVPDLVATLAQRKQPHQRLIGFAAQSGDIVTPALGKLQRKGLDAIVANPIDQPNSGFGSGWNQAVILDRAGRQRAISPCTKLALAHQILDFCRDLAP</sequence>
<dbReference type="Gene3D" id="3.40.50.10300">
    <property type="entry name" value="CoaB-like"/>
    <property type="match status" value="1"/>
</dbReference>
<dbReference type="Pfam" id="PF04127">
    <property type="entry name" value="DFP"/>
    <property type="match status" value="1"/>
</dbReference>
<evidence type="ECO:0000256" key="4">
    <source>
        <dbReference type="RuleBase" id="RU364078"/>
    </source>
</evidence>
<evidence type="ECO:0000259" key="5">
    <source>
        <dbReference type="Pfam" id="PF02441"/>
    </source>
</evidence>
<dbReference type="HAMAP" id="MF_02225">
    <property type="entry name" value="CoaBC"/>
    <property type="match status" value="1"/>
</dbReference>
<comment type="catalytic activity">
    <reaction evidence="3 4">
        <text>N-[(R)-4-phosphopantothenoyl]-L-cysteine + H(+) = (R)-4'-phosphopantetheine + CO2</text>
        <dbReference type="Rhea" id="RHEA:16793"/>
        <dbReference type="ChEBI" id="CHEBI:15378"/>
        <dbReference type="ChEBI" id="CHEBI:16526"/>
        <dbReference type="ChEBI" id="CHEBI:59458"/>
        <dbReference type="ChEBI" id="CHEBI:61723"/>
        <dbReference type="EC" id="4.1.1.36"/>
    </reaction>
</comment>
<dbReference type="InterPro" id="IPR035929">
    <property type="entry name" value="CoaB-like_sf"/>
</dbReference>
<keyword evidence="3" id="KW-0479">Metal-binding</keyword>
<dbReference type="GO" id="GO:0071513">
    <property type="term" value="C:phosphopantothenoylcysteine decarboxylase complex"/>
    <property type="evidence" value="ECO:0007669"/>
    <property type="project" value="TreeGrafter"/>
</dbReference>
<reference evidence="7" key="1">
    <citation type="submission" date="2012-04" db="EMBL/GenBank/DDBJ databases">
        <authorList>
            <person name="Borisov I.G."/>
            <person name="Ivanikova N.V."/>
            <person name="Pinevich A.V."/>
        </authorList>
    </citation>
    <scope>NUCLEOTIDE SEQUENCE</scope>
    <source>
        <strain evidence="7">CALU 1027</strain>
    </source>
</reference>
<proteinExistence type="inferred from homology"/>
<comment type="caution">
    <text evidence="7">The sequence shown here is derived from an EMBL/GenBank/DDBJ whole genome shotgun (WGS) entry which is preliminary data.</text>
</comment>
<feature type="binding site" evidence="3">
    <location>
        <position position="361"/>
    </location>
    <ligand>
        <name>CTP</name>
        <dbReference type="ChEBI" id="CHEBI:37563"/>
    </ligand>
</feature>
<dbReference type="eggNOG" id="COG0452">
    <property type="taxonomic scope" value="Bacteria"/>
</dbReference>
<dbReference type="STRING" id="317619.GCA_000332315_00343"/>
<evidence type="ECO:0000313" key="8">
    <source>
        <dbReference type="Proteomes" id="UP000034681"/>
    </source>
</evidence>
<dbReference type="OrthoDB" id="9802554at2"/>
<dbReference type="RefSeq" id="WP_017711025.1">
    <property type="nucleotide sequence ID" value="NZ_KB235933.1"/>
</dbReference>
<feature type="active site" description="Proton donor" evidence="3">
    <location>
        <position position="168"/>
    </location>
</feature>
<dbReference type="GO" id="GO:0004633">
    <property type="term" value="F:phosphopantothenoylcysteine decarboxylase activity"/>
    <property type="evidence" value="ECO:0007669"/>
    <property type="project" value="UniProtKB-UniRule"/>
</dbReference>
<dbReference type="SUPFAM" id="SSF52507">
    <property type="entry name" value="Homo-oligomeric flavin-containing Cys decarboxylases, HFCD"/>
    <property type="match status" value="1"/>
</dbReference>
<dbReference type="InterPro" id="IPR036551">
    <property type="entry name" value="Flavin_trans-like"/>
</dbReference>
<dbReference type="Proteomes" id="UP000034681">
    <property type="component" value="Unassembled WGS sequence"/>
</dbReference>
<gene>
    <name evidence="3" type="primary">coaBC</name>
    <name evidence="7" type="ORF">PROH_07995</name>
</gene>
<comment type="function">
    <text evidence="3">Catalyzes two sequential steps in the biosynthesis of coenzyme A. In the first step cysteine is conjugated to 4'-phosphopantothenate to form 4-phosphopantothenoylcysteine. In the second step the latter compound is decarboxylated to form 4'-phosphopantotheine.</text>
</comment>
<dbReference type="NCBIfam" id="TIGR00521">
    <property type="entry name" value="coaBC_dfp"/>
    <property type="match status" value="1"/>
</dbReference>
<dbReference type="InterPro" id="IPR007085">
    <property type="entry name" value="DNA/pantothenate-metab_flavo_C"/>
</dbReference>
<dbReference type="Pfam" id="PF02441">
    <property type="entry name" value="Flavoprotein"/>
    <property type="match status" value="1"/>
</dbReference>
<comment type="pathway">
    <text evidence="3 4">Cofactor biosynthesis; coenzyme A biosynthesis; CoA from (R)-pantothenate: step 2/5.</text>
</comment>
<feature type="binding site" evidence="3">
    <location>
        <begin position="324"/>
        <end position="327"/>
    </location>
    <ligand>
        <name>CTP</name>
        <dbReference type="ChEBI" id="CHEBI:37563"/>
    </ligand>
</feature>
<dbReference type="Gene3D" id="3.40.50.1950">
    <property type="entry name" value="Flavin prenyltransferase-like"/>
    <property type="match status" value="1"/>
</dbReference>
<comment type="cofactor">
    <cofactor evidence="3">
        <name>FMN</name>
        <dbReference type="ChEBI" id="CHEBI:58210"/>
    </cofactor>
    <text evidence="3">Binds 1 FMN per subunit.</text>
</comment>
<dbReference type="EC" id="6.3.2.5" evidence="3"/>
<dbReference type="AlphaFoldDB" id="A0A0M2PXG5"/>
<dbReference type="SUPFAM" id="SSF102645">
    <property type="entry name" value="CoaB-like"/>
    <property type="match status" value="1"/>
</dbReference>
<keyword evidence="8" id="KW-1185">Reference proteome</keyword>
<feature type="binding site" evidence="3">
    <location>
        <position position="308"/>
    </location>
    <ligand>
        <name>CTP</name>
        <dbReference type="ChEBI" id="CHEBI:37563"/>
    </ligand>
</feature>
<organism evidence="7 8">
    <name type="scientific">Prochlorothrix hollandica PCC 9006 = CALU 1027</name>
    <dbReference type="NCBI Taxonomy" id="317619"/>
    <lineage>
        <taxon>Bacteria</taxon>
        <taxon>Bacillati</taxon>
        <taxon>Cyanobacteriota</taxon>
        <taxon>Cyanophyceae</taxon>
        <taxon>Prochlorotrichales</taxon>
        <taxon>Prochlorotrichaceae</taxon>
        <taxon>Prochlorothrix</taxon>
    </lineage>
</organism>
<feature type="binding site" evidence="3">
    <location>
        <position position="343"/>
    </location>
    <ligand>
        <name>CTP</name>
        <dbReference type="ChEBI" id="CHEBI:37563"/>
    </ligand>
</feature>
<keyword evidence="3 4" id="KW-0288">FMN</keyword>
<protein>
    <recommendedName>
        <fullName evidence="3">Coenzyme A biosynthesis bifunctional protein CoaBC</fullName>
    </recommendedName>
    <alternativeName>
        <fullName evidence="3">DNA/pantothenate metabolism flavoprotein</fullName>
    </alternativeName>
    <alternativeName>
        <fullName evidence="3">Phosphopantothenoylcysteine synthetase/decarboxylase</fullName>
        <shortName evidence="3">PPCS-PPCDC</shortName>
    </alternativeName>
    <domain>
        <recommendedName>
            <fullName evidence="3">Phosphopantothenoylcysteine decarboxylase</fullName>
            <shortName evidence="3">PPC decarboxylase</shortName>
            <shortName evidence="3">PPC-DC</shortName>
            <ecNumber evidence="3">4.1.1.36</ecNumber>
        </recommendedName>
        <alternativeName>
            <fullName evidence="3">CoaC</fullName>
        </alternativeName>
    </domain>
    <domain>
        <recommendedName>
            <fullName evidence="3">Phosphopantothenate--cysteine ligase</fullName>
            <ecNumber evidence="3">6.3.2.5</ecNumber>
        </recommendedName>
        <alternativeName>
            <fullName evidence="3">CoaB</fullName>
        </alternativeName>
        <alternativeName>
            <fullName evidence="3">Phosphopantothenoylcysteine synthetase</fullName>
            <shortName evidence="3">PPC synthetase</shortName>
            <shortName evidence="3">PPC-S</shortName>
        </alternativeName>
    </domain>
</protein>
<comment type="similarity">
    <text evidence="3 4">In the N-terminal section; belongs to the HFCD (homo-oligomeric flavin containing Cys decarboxylase) superfamily.</text>
</comment>
<dbReference type="GO" id="GO:0046872">
    <property type="term" value="F:metal ion binding"/>
    <property type="evidence" value="ECO:0007669"/>
    <property type="project" value="UniProtKB-KW"/>
</dbReference>
<accession>A0A0M2PXG5</accession>
<dbReference type="GO" id="GO:0015941">
    <property type="term" value="P:pantothenate catabolic process"/>
    <property type="evidence" value="ECO:0007669"/>
    <property type="project" value="InterPro"/>
</dbReference>
<evidence type="ECO:0000256" key="1">
    <source>
        <dbReference type="ARBA" id="ARBA00022793"/>
    </source>
</evidence>
<dbReference type="PANTHER" id="PTHR14359:SF6">
    <property type="entry name" value="PHOSPHOPANTOTHENOYLCYSTEINE DECARBOXYLASE"/>
    <property type="match status" value="1"/>
</dbReference>
<comment type="catalytic activity">
    <reaction evidence="3 4">
        <text>(R)-4'-phosphopantothenate + L-cysteine + CTP = N-[(R)-4-phosphopantothenoyl]-L-cysteine + CMP + diphosphate + H(+)</text>
        <dbReference type="Rhea" id="RHEA:19397"/>
        <dbReference type="ChEBI" id="CHEBI:10986"/>
        <dbReference type="ChEBI" id="CHEBI:15378"/>
        <dbReference type="ChEBI" id="CHEBI:33019"/>
        <dbReference type="ChEBI" id="CHEBI:35235"/>
        <dbReference type="ChEBI" id="CHEBI:37563"/>
        <dbReference type="ChEBI" id="CHEBI:59458"/>
        <dbReference type="ChEBI" id="CHEBI:60377"/>
        <dbReference type="EC" id="6.3.2.5"/>
    </reaction>
</comment>
<evidence type="ECO:0000313" key="7">
    <source>
        <dbReference type="EMBL" id="KKI99792.1"/>
    </source>
</evidence>
<keyword evidence="2 3" id="KW-0456">Lyase</keyword>
<feature type="binding site" evidence="3">
    <location>
        <position position="298"/>
    </location>
    <ligand>
        <name>CTP</name>
        <dbReference type="ChEBI" id="CHEBI:37563"/>
    </ligand>
</feature>
<dbReference type="PANTHER" id="PTHR14359">
    <property type="entry name" value="HOMO-OLIGOMERIC FLAVIN CONTAINING CYS DECARBOXYLASE FAMILY"/>
    <property type="match status" value="1"/>
</dbReference>
<feature type="region of interest" description="Phosphopantothenate--cysteine ligase" evidence="3">
    <location>
        <begin position="203"/>
        <end position="418"/>
    </location>
</feature>
<evidence type="ECO:0000256" key="3">
    <source>
        <dbReference type="HAMAP-Rule" id="MF_02225"/>
    </source>
</evidence>
<dbReference type="GO" id="GO:0004632">
    <property type="term" value="F:phosphopantothenate--cysteine ligase activity"/>
    <property type="evidence" value="ECO:0007669"/>
    <property type="project" value="UniProtKB-UniRule"/>
</dbReference>
<dbReference type="UniPathway" id="UPA00241">
    <property type="reaction ID" value="UER00353"/>
</dbReference>
<comment type="caution">
    <text evidence="3">Lacks conserved residue(s) required for the propagation of feature annotation.</text>
</comment>
<dbReference type="EC" id="4.1.1.36" evidence="3"/>
<dbReference type="InterPro" id="IPR003382">
    <property type="entry name" value="Flavoprotein"/>
</dbReference>
<feature type="domain" description="DNA/pantothenate metabolism flavoprotein C-terminal" evidence="6">
    <location>
        <begin position="199"/>
        <end position="412"/>
    </location>
</feature>
<evidence type="ECO:0000259" key="6">
    <source>
        <dbReference type="Pfam" id="PF04127"/>
    </source>
</evidence>
<dbReference type="GO" id="GO:0015937">
    <property type="term" value="P:coenzyme A biosynthetic process"/>
    <property type="evidence" value="ECO:0007669"/>
    <property type="project" value="UniProtKB-UniRule"/>
</dbReference>
<evidence type="ECO:0000256" key="2">
    <source>
        <dbReference type="ARBA" id="ARBA00023239"/>
    </source>
</evidence>
<keyword evidence="3" id="KW-0460">Magnesium</keyword>
<dbReference type="InterPro" id="IPR005252">
    <property type="entry name" value="CoaBC"/>
</dbReference>
<feature type="region of interest" description="Phosphopantothenoylcysteine decarboxylase" evidence="3">
    <location>
        <begin position="1"/>
        <end position="202"/>
    </location>
</feature>
<name>A0A0M2PXG5_PROHO</name>
<keyword evidence="3 4" id="KW-0285">Flavoprotein</keyword>
<dbReference type="GO" id="GO:0010181">
    <property type="term" value="F:FMN binding"/>
    <property type="evidence" value="ECO:0007669"/>
    <property type="project" value="UniProtKB-UniRule"/>
</dbReference>
<feature type="domain" description="Flavoprotein" evidence="5">
    <location>
        <begin position="15"/>
        <end position="184"/>
    </location>
</feature>
<feature type="binding site" evidence="3">
    <location>
        <position position="357"/>
    </location>
    <ligand>
        <name>CTP</name>
        <dbReference type="ChEBI" id="CHEBI:37563"/>
    </ligand>
</feature>